<dbReference type="Gene3D" id="1.20.120.330">
    <property type="entry name" value="Nucleotidyltransferases domain 2"/>
    <property type="match status" value="1"/>
</dbReference>
<reference evidence="1" key="1">
    <citation type="submission" date="2020-09" db="EMBL/GenBank/DDBJ databases">
        <title>A novel bacterium of genus Paenibacillus, isolated from South China Sea.</title>
        <authorList>
            <person name="Huang H."/>
            <person name="Mo K."/>
            <person name="Hu Y."/>
        </authorList>
    </citation>
    <scope>NUCLEOTIDE SEQUENCE</scope>
    <source>
        <strain evidence="1">IB182496</strain>
    </source>
</reference>
<dbReference type="EMBL" id="JACXIZ010000045">
    <property type="protein sequence ID" value="MBD2847793.1"/>
    <property type="molecule type" value="Genomic_DNA"/>
</dbReference>
<dbReference type="AlphaFoldDB" id="A0A927BYS8"/>
<dbReference type="Proteomes" id="UP000621560">
    <property type="component" value="Unassembled WGS sequence"/>
</dbReference>
<dbReference type="Pfam" id="PF08780">
    <property type="entry name" value="NTase_sub_bind"/>
    <property type="match status" value="1"/>
</dbReference>
<dbReference type="InterPro" id="IPR010235">
    <property type="entry name" value="HepT"/>
</dbReference>
<gene>
    <name evidence="1" type="ORF">IDH44_21580</name>
</gene>
<dbReference type="SUPFAM" id="SSF81593">
    <property type="entry name" value="Nucleotidyltransferase substrate binding subunit/domain"/>
    <property type="match status" value="1"/>
</dbReference>
<accession>A0A927BYS8</accession>
<evidence type="ECO:0000313" key="1">
    <source>
        <dbReference type="EMBL" id="MBD2847793.1"/>
    </source>
</evidence>
<protein>
    <submittedName>
        <fullName evidence="1">Nucleotidyltransferase substrate binding protein</fullName>
    </submittedName>
</protein>
<keyword evidence="2" id="KW-1185">Reference proteome</keyword>
<comment type="caution">
    <text evidence="1">The sequence shown here is derived from an EMBL/GenBank/DDBJ whole genome shotgun (WGS) entry which is preliminary data.</text>
</comment>
<dbReference type="RefSeq" id="WP_190920931.1">
    <property type="nucleotide sequence ID" value="NZ_JACXIZ010000045.1"/>
</dbReference>
<sequence length="130" mass="15524">MLDIRWKQRYENFSLAFSQLAEFLEQETLNKFEAQGLIQCFEYTFELGWKTLKDYLESEGFDVKTPRSTIQTAFQAEFIPDGHVWIDMLEKRNLMAHTYNERFAAIAEQLIRNEYYTALKNLHAALRDRI</sequence>
<proteinExistence type="predicted"/>
<name>A0A927BYS8_9BACL</name>
<organism evidence="1 2">
    <name type="scientific">Paenibacillus sabuli</name>
    <dbReference type="NCBI Taxonomy" id="2772509"/>
    <lineage>
        <taxon>Bacteria</taxon>
        <taxon>Bacillati</taxon>
        <taxon>Bacillota</taxon>
        <taxon>Bacilli</taxon>
        <taxon>Bacillales</taxon>
        <taxon>Paenibacillaceae</taxon>
        <taxon>Paenibacillus</taxon>
    </lineage>
</organism>
<dbReference type="NCBIfam" id="TIGR01987">
    <property type="entry name" value="HI0074"/>
    <property type="match status" value="1"/>
</dbReference>
<evidence type="ECO:0000313" key="2">
    <source>
        <dbReference type="Proteomes" id="UP000621560"/>
    </source>
</evidence>